<dbReference type="PANTHER" id="PTHR10083">
    <property type="entry name" value="KUNITZ-TYPE PROTEASE INHIBITOR-RELATED"/>
    <property type="match status" value="1"/>
</dbReference>
<feature type="domain" description="BPTI/Kunitz inhibitor" evidence="4">
    <location>
        <begin position="151"/>
        <end position="204"/>
    </location>
</feature>
<dbReference type="CDD" id="cd00109">
    <property type="entry name" value="Kunitz-type"/>
    <property type="match status" value="3"/>
</dbReference>
<dbReference type="InterPro" id="IPR050098">
    <property type="entry name" value="TFPI/VKTCI-like"/>
</dbReference>
<dbReference type="SMART" id="SM00131">
    <property type="entry name" value="KU"/>
    <property type="match status" value="2"/>
</dbReference>
<feature type="domain" description="BPTI/Kunitz inhibitor" evidence="4">
    <location>
        <begin position="94"/>
        <end position="147"/>
    </location>
</feature>
<accession>A0A811UP79</accession>
<feature type="domain" description="BPTI/Kunitz inhibitor" evidence="4">
    <location>
        <begin position="1"/>
        <end position="35"/>
    </location>
</feature>
<dbReference type="Gene3D" id="4.10.410.10">
    <property type="entry name" value="Pancreatic trypsin inhibitor Kunitz domain"/>
    <property type="match status" value="3"/>
</dbReference>
<dbReference type="EMBL" id="CAJHJT010000012">
    <property type="protein sequence ID" value="CAD7000554.1"/>
    <property type="molecule type" value="Genomic_DNA"/>
</dbReference>
<comment type="caution">
    <text evidence="5">The sequence shown here is derived from an EMBL/GenBank/DDBJ whole genome shotgun (WGS) entry which is preliminary data.</text>
</comment>
<dbReference type="GO" id="GO:0005615">
    <property type="term" value="C:extracellular space"/>
    <property type="evidence" value="ECO:0007669"/>
    <property type="project" value="TreeGrafter"/>
</dbReference>
<evidence type="ECO:0000256" key="3">
    <source>
        <dbReference type="ARBA" id="ARBA00023157"/>
    </source>
</evidence>
<dbReference type="Pfam" id="PF00014">
    <property type="entry name" value="Kunitz_BPTI"/>
    <property type="match status" value="3"/>
</dbReference>
<protein>
    <submittedName>
        <fullName evidence="5">(Mediterranean fruit fly) hypothetical protein</fullName>
    </submittedName>
</protein>
<evidence type="ECO:0000313" key="5">
    <source>
        <dbReference type="EMBL" id="CAD7000554.1"/>
    </source>
</evidence>
<dbReference type="GO" id="GO:0004867">
    <property type="term" value="F:serine-type endopeptidase inhibitor activity"/>
    <property type="evidence" value="ECO:0007669"/>
    <property type="project" value="UniProtKB-KW"/>
</dbReference>
<dbReference type="InterPro" id="IPR020901">
    <property type="entry name" value="Prtase_inh_Kunz-CS"/>
</dbReference>
<proteinExistence type="predicted"/>
<organism evidence="5 6">
    <name type="scientific">Ceratitis capitata</name>
    <name type="common">Mediterranean fruit fly</name>
    <name type="synonym">Tephritis capitata</name>
    <dbReference type="NCBI Taxonomy" id="7213"/>
    <lineage>
        <taxon>Eukaryota</taxon>
        <taxon>Metazoa</taxon>
        <taxon>Ecdysozoa</taxon>
        <taxon>Arthropoda</taxon>
        <taxon>Hexapoda</taxon>
        <taxon>Insecta</taxon>
        <taxon>Pterygota</taxon>
        <taxon>Neoptera</taxon>
        <taxon>Endopterygota</taxon>
        <taxon>Diptera</taxon>
        <taxon>Brachycera</taxon>
        <taxon>Muscomorpha</taxon>
        <taxon>Tephritoidea</taxon>
        <taxon>Tephritidae</taxon>
        <taxon>Ceratitis</taxon>
        <taxon>Ceratitis</taxon>
    </lineage>
</organism>
<evidence type="ECO:0000259" key="4">
    <source>
        <dbReference type="PROSITE" id="PS50279"/>
    </source>
</evidence>
<dbReference type="AlphaFoldDB" id="A0A811UP79"/>
<keyword evidence="1" id="KW-0646">Protease inhibitor</keyword>
<gene>
    <name evidence="5" type="ORF">CCAP1982_LOCUS9030</name>
</gene>
<dbReference type="PROSITE" id="PS50279">
    <property type="entry name" value="BPTI_KUNITZ_2"/>
    <property type="match status" value="3"/>
</dbReference>
<dbReference type="Proteomes" id="UP000606786">
    <property type="component" value="Unassembled WGS sequence"/>
</dbReference>
<evidence type="ECO:0000256" key="1">
    <source>
        <dbReference type="ARBA" id="ARBA00022690"/>
    </source>
</evidence>
<dbReference type="OrthoDB" id="4473401at2759"/>
<evidence type="ECO:0000313" key="6">
    <source>
        <dbReference type="Proteomes" id="UP000606786"/>
    </source>
</evidence>
<sequence length="210" mass="23989">MVLPSGSRSCSSFYYYGCGGNANRYCSLGACQQRCTPRGIWIHLVVPSVELRKEEKRLVRYRCGHFVFNFQNEYFRSYGGRAQAFSGPNRYYSCSGGYHSGHGGSGCYAGTRWYYNSRNDECYSFYYYGCGGNANRYCSLSACQNNYNPTCTEPRNPGFNGDRCNGGTRWYYNSGSRQCESFFYWGCGGNSNRYCSLFACQQRCRIIFNP</sequence>
<keyword evidence="3" id="KW-1015">Disulfide bond</keyword>
<name>A0A811UP79_CERCA</name>
<dbReference type="PROSITE" id="PS00280">
    <property type="entry name" value="BPTI_KUNITZ_1"/>
    <property type="match status" value="2"/>
</dbReference>
<keyword evidence="6" id="KW-1185">Reference proteome</keyword>
<reference evidence="5" key="1">
    <citation type="submission" date="2020-11" db="EMBL/GenBank/DDBJ databases">
        <authorList>
            <person name="Whitehead M."/>
        </authorList>
    </citation>
    <scope>NUCLEOTIDE SEQUENCE</scope>
    <source>
        <strain evidence="5">EGII</strain>
    </source>
</reference>
<dbReference type="InterPro" id="IPR036880">
    <property type="entry name" value="Kunitz_BPTI_sf"/>
</dbReference>
<dbReference type="InterPro" id="IPR002223">
    <property type="entry name" value="Kunitz_BPTI"/>
</dbReference>
<dbReference type="SUPFAM" id="SSF57362">
    <property type="entry name" value="BPTI-like"/>
    <property type="match status" value="3"/>
</dbReference>
<evidence type="ECO:0000256" key="2">
    <source>
        <dbReference type="ARBA" id="ARBA00022900"/>
    </source>
</evidence>
<dbReference type="PANTHER" id="PTHR10083:SF374">
    <property type="entry name" value="BPTI_KUNITZ INHIBITOR DOMAIN-CONTAINING PROTEIN"/>
    <property type="match status" value="1"/>
</dbReference>
<keyword evidence="2" id="KW-0722">Serine protease inhibitor</keyword>